<dbReference type="GO" id="GO:0071111">
    <property type="term" value="F:cyclic-guanylate-specific phosphodiesterase activity"/>
    <property type="evidence" value="ECO:0007669"/>
    <property type="project" value="UniProtKB-EC"/>
</dbReference>
<dbReference type="EC" id="3.1.4.52" evidence="2"/>
<name>A0A2R8A9A4_9RHOB</name>
<dbReference type="PANTHER" id="PTHR33121:SF79">
    <property type="entry name" value="CYCLIC DI-GMP PHOSPHODIESTERASE PDED-RELATED"/>
    <property type="match status" value="1"/>
</dbReference>
<dbReference type="SUPFAM" id="SSF141868">
    <property type="entry name" value="EAL domain-like"/>
    <property type="match status" value="1"/>
</dbReference>
<feature type="domain" description="EAL" evidence="1">
    <location>
        <begin position="9"/>
        <end position="257"/>
    </location>
</feature>
<dbReference type="SMART" id="SM00052">
    <property type="entry name" value="EAL"/>
    <property type="match status" value="1"/>
</dbReference>
<keyword evidence="3" id="KW-1185">Reference proteome</keyword>
<dbReference type="PANTHER" id="PTHR33121">
    <property type="entry name" value="CYCLIC DI-GMP PHOSPHODIESTERASE PDEF"/>
    <property type="match status" value="1"/>
</dbReference>
<keyword evidence="2" id="KW-0378">Hydrolase</keyword>
<dbReference type="InterPro" id="IPR035919">
    <property type="entry name" value="EAL_sf"/>
</dbReference>
<dbReference type="PROSITE" id="PS50883">
    <property type="entry name" value="EAL"/>
    <property type="match status" value="1"/>
</dbReference>
<dbReference type="AlphaFoldDB" id="A0A2R8A9A4"/>
<protein>
    <submittedName>
        <fullName evidence="2">Cyclic di-GMP phosphodiesterase Gmr</fullName>
        <ecNumber evidence="2">3.1.4.52</ecNumber>
    </submittedName>
</protein>
<accession>A0A2R8A9A4</accession>
<dbReference type="InterPro" id="IPR050706">
    <property type="entry name" value="Cyclic-di-GMP_PDE-like"/>
</dbReference>
<sequence length="258" mass="28274">MAMSDWHDDQTGLTGTPDLVADAQLVLAYQPIVVAGSGLCAFQEGLARLRNSSGELLTPDRFLPALERDGTIAQLDRLVLRRVAQRMMKAPDERFSINISGRTLGDEEWLATLRSLARCRQDVADRLIIEVTESALYDCVVAKDFLLEIRRLGPAILLDDFGAGHTAILKIRDLPLDGLKLDGGFSRRIDFDPDLQVLVRAMTTIADHFDLLTVAEFVETAGEAACLTDLGVQALQGHHFGRAEVPALIPFPNRAQTG</sequence>
<dbReference type="Pfam" id="PF00563">
    <property type="entry name" value="EAL"/>
    <property type="match status" value="1"/>
</dbReference>
<dbReference type="Gene3D" id="3.20.20.450">
    <property type="entry name" value="EAL domain"/>
    <property type="match status" value="1"/>
</dbReference>
<gene>
    <name evidence="2" type="primary">gmr</name>
    <name evidence="2" type="ORF">POI8812_01115</name>
</gene>
<dbReference type="InterPro" id="IPR001633">
    <property type="entry name" value="EAL_dom"/>
</dbReference>
<evidence type="ECO:0000313" key="3">
    <source>
        <dbReference type="Proteomes" id="UP000244932"/>
    </source>
</evidence>
<organism evidence="2 3">
    <name type="scientific">Pontivivens insulae</name>
    <dbReference type="NCBI Taxonomy" id="1639689"/>
    <lineage>
        <taxon>Bacteria</taxon>
        <taxon>Pseudomonadati</taxon>
        <taxon>Pseudomonadota</taxon>
        <taxon>Alphaproteobacteria</taxon>
        <taxon>Rhodobacterales</taxon>
        <taxon>Paracoccaceae</taxon>
        <taxon>Pontivivens</taxon>
    </lineage>
</organism>
<reference evidence="2 3" key="1">
    <citation type="submission" date="2018-03" db="EMBL/GenBank/DDBJ databases">
        <authorList>
            <person name="Keele B.F."/>
        </authorList>
    </citation>
    <scope>NUCLEOTIDE SEQUENCE [LARGE SCALE GENOMIC DNA]</scope>
    <source>
        <strain evidence="2 3">CeCT 8812</strain>
    </source>
</reference>
<dbReference type="RefSeq" id="WP_162844921.1">
    <property type="nucleotide sequence ID" value="NZ_OMKW01000002.1"/>
</dbReference>
<dbReference type="CDD" id="cd01948">
    <property type="entry name" value="EAL"/>
    <property type="match status" value="1"/>
</dbReference>
<proteinExistence type="predicted"/>
<dbReference type="Proteomes" id="UP000244932">
    <property type="component" value="Unassembled WGS sequence"/>
</dbReference>
<evidence type="ECO:0000259" key="1">
    <source>
        <dbReference type="PROSITE" id="PS50883"/>
    </source>
</evidence>
<evidence type="ECO:0000313" key="2">
    <source>
        <dbReference type="EMBL" id="SPF28812.1"/>
    </source>
</evidence>
<dbReference type="EMBL" id="OMKW01000002">
    <property type="protein sequence ID" value="SPF28812.1"/>
    <property type="molecule type" value="Genomic_DNA"/>
</dbReference>